<sequence length="421" mass="46368">MRLRLRAYTPSQQKEYYPLHSRGLNNGYGFGTSIRTNSAQPAFAQMRGHAYSSDSIDRVPAFSTECVYARYPYAALKGDRRRLAVQKGVRLKRQIAWPGGLQYCIRILGVYVFSAEGRRGEGVARSRVRHPWARFRLQQDRKPSGCKDAGVGEWRAPERELFYVLDAEQAARCWQATVGTPSPSDMLPLMIFQGWSNTSASNASAIRHQRHHREGGGMATETAADGGILAAPQHEKGIDEMKGHMPKVGQYSPAALWMFHMVDMDSFGDGWRDSDISDGRGKMTTTASTDPFTLPASSGILGALTGYMNDRCMGTSDALFGWRVLALVDEASTETTKDSLQMCKCVRSPKTRVAVHENVFVGEELGAVRHFLRAISSVQSSTGRSCTTSCLGQLGIEKCGPSRQGSSPPTHRESVSTWTGR</sequence>
<protein>
    <submittedName>
        <fullName evidence="2">Uncharacterized protein</fullName>
    </submittedName>
</protein>
<proteinExistence type="predicted"/>
<dbReference type="AlphaFoldDB" id="A0A6A6IU04"/>
<feature type="compositionally biased region" description="Polar residues" evidence="1">
    <location>
        <begin position="403"/>
        <end position="421"/>
    </location>
</feature>
<reference evidence="2" key="1">
    <citation type="journal article" date="2020" name="Stud. Mycol.">
        <title>101 Dothideomycetes genomes: a test case for predicting lifestyles and emergence of pathogens.</title>
        <authorList>
            <person name="Haridas S."/>
            <person name="Albert R."/>
            <person name="Binder M."/>
            <person name="Bloem J."/>
            <person name="Labutti K."/>
            <person name="Salamov A."/>
            <person name="Andreopoulos B."/>
            <person name="Baker S."/>
            <person name="Barry K."/>
            <person name="Bills G."/>
            <person name="Bluhm B."/>
            <person name="Cannon C."/>
            <person name="Castanera R."/>
            <person name="Culley D."/>
            <person name="Daum C."/>
            <person name="Ezra D."/>
            <person name="Gonzalez J."/>
            <person name="Henrissat B."/>
            <person name="Kuo A."/>
            <person name="Liang C."/>
            <person name="Lipzen A."/>
            <person name="Lutzoni F."/>
            <person name="Magnuson J."/>
            <person name="Mondo S."/>
            <person name="Nolan M."/>
            <person name="Ohm R."/>
            <person name="Pangilinan J."/>
            <person name="Park H.-J."/>
            <person name="Ramirez L."/>
            <person name="Alfaro M."/>
            <person name="Sun H."/>
            <person name="Tritt A."/>
            <person name="Yoshinaga Y."/>
            <person name="Zwiers L.-H."/>
            <person name="Turgeon B."/>
            <person name="Goodwin S."/>
            <person name="Spatafora J."/>
            <person name="Crous P."/>
            <person name="Grigoriev I."/>
        </authorList>
    </citation>
    <scope>NUCLEOTIDE SEQUENCE</scope>
    <source>
        <strain evidence="2">CBS 122368</strain>
    </source>
</reference>
<dbReference type="GeneID" id="54579918"/>
<accession>A0A6A6IU04</accession>
<dbReference type="EMBL" id="ML987191">
    <property type="protein sequence ID" value="KAF2253597.1"/>
    <property type="molecule type" value="Genomic_DNA"/>
</dbReference>
<keyword evidence="3" id="KW-1185">Reference proteome</keyword>
<name>A0A6A6IU04_9PLEO</name>
<evidence type="ECO:0000256" key="1">
    <source>
        <dbReference type="SAM" id="MobiDB-lite"/>
    </source>
</evidence>
<dbReference type="Proteomes" id="UP000800094">
    <property type="component" value="Unassembled WGS sequence"/>
</dbReference>
<gene>
    <name evidence="2" type="ORF">BU26DRAFT_501752</name>
</gene>
<feature type="region of interest" description="Disordered" evidence="1">
    <location>
        <begin position="400"/>
        <end position="421"/>
    </location>
</feature>
<evidence type="ECO:0000313" key="2">
    <source>
        <dbReference type="EMBL" id="KAF2253597.1"/>
    </source>
</evidence>
<dbReference type="RefSeq" id="XP_033688601.1">
    <property type="nucleotide sequence ID" value="XM_033826588.1"/>
</dbReference>
<evidence type="ECO:0000313" key="3">
    <source>
        <dbReference type="Proteomes" id="UP000800094"/>
    </source>
</evidence>
<organism evidence="2 3">
    <name type="scientific">Trematosphaeria pertusa</name>
    <dbReference type="NCBI Taxonomy" id="390896"/>
    <lineage>
        <taxon>Eukaryota</taxon>
        <taxon>Fungi</taxon>
        <taxon>Dikarya</taxon>
        <taxon>Ascomycota</taxon>
        <taxon>Pezizomycotina</taxon>
        <taxon>Dothideomycetes</taxon>
        <taxon>Pleosporomycetidae</taxon>
        <taxon>Pleosporales</taxon>
        <taxon>Massarineae</taxon>
        <taxon>Trematosphaeriaceae</taxon>
        <taxon>Trematosphaeria</taxon>
    </lineage>
</organism>